<dbReference type="GO" id="GO:0022900">
    <property type="term" value="P:electron transport chain"/>
    <property type="evidence" value="ECO:0007669"/>
    <property type="project" value="InterPro"/>
</dbReference>
<protein>
    <recommendedName>
        <fullName evidence="4">Cytochrome C</fullName>
    </recommendedName>
</protein>
<dbReference type="GO" id="GO:0005506">
    <property type="term" value="F:iron ion binding"/>
    <property type="evidence" value="ECO:0007669"/>
    <property type="project" value="InterPro"/>
</dbReference>
<proteinExistence type="predicted"/>
<dbReference type="AlphaFoldDB" id="A0A1M6VRI5"/>
<evidence type="ECO:0000256" key="1">
    <source>
        <dbReference type="SAM" id="SignalP"/>
    </source>
</evidence>
<dbReference type="GO" id="GO:0009055">
    <property type="term" value="F:electron transfer activity"/>
    <property type="evidence" value="ECO:0007669"/>
    <property type="project" value="InterPro"/>
</dbReference>
<feature type="chain" id="PRO_5009921786" description="Cytochrome C" evidence="1">
    <location>
        <begin position="25"/>
        <end position="153"/>
    </location>
</feature>
<dbReference type="SUPFAM" id="SSF47175">
    <property type="entry name" value="Cytochromes"/>
    <property type="match status" value="1"/>
</dbReference>
<dbReference type="Proteomes" id="UP000189935">
    <property type="component" value="Chromosome I"/>
</dbReference>
<keyword evidence="1" id="KW-0732">Signal</keyword>
<organism evidence="2 3">
    <name type="scientific">Bradyrhizobium lablabi</name>
    <dbReference type="NCBI Taxonomy" id="722472"/>
    <lineage>
        <taxon>Bacteria</taxon>
        <taxon>Pseudomonadati</taxon>
        <taxon>Pseudomonadota</taxon>
        <taxon>Alphaproteobacteria</taxon>
        <taxon>Hyphomicrobiales</taxon>
        <taxon>Nitrobacteraceae</taxon>
        <taxon>Bradyrhizobium</taxon>
    </lineage>
</organism>
<accession>A0A1M6VRI5</accession>
<reference evidence="2 3" key="1">
    <citation type="submission" date="2016-11" db="EMBL/GenBank/DDBJ databases">
        <authorList>
            <person name="Jaros S."/>
            <person name="Januszkiewicz K."/>
            <person name="Wedrychowicz H."/>
        </authorList>
    </citation>
    <scope>NUCLEOTIDE SEQUENCE [LARGE SCALE GENOMIC DNA]</scope>
    <source>
        <strain evidence="2 3">GAS499</strain>
    </source>
</reference>
<dbReference type="OrthoDB" id="8537166at2"/>
<evidence type="ECO:0000313" key="2">
    <source>
        <dbReference type="EMBL" id="SHK83955.1"/>
    </source>
</evidence>
<dbReference type="GO" id="GO:0020037">
    <property type="term" value="F:heme binding"/>
    <property type="evidence" value="ECO:0007669"/>
    <property type="project" value="InterPro"/>
</dbReference>
<dbReference type="InterPro" id="IPR010980">
    <property type="entry name" value="Cyt_c/b562"/>
</dbReference>
<name>A0A1M6VRI5_9BRAD</name>
<sequence>MIRRFPRAMIALVFACVAASPSISDDAVPMPPFQTHVDMKTFMEHVLTPAASVIWRVNGVVIDAKGEHDLSPKSDDDWEQVVSGAATLAEATNALMIPQRARDPEWNFYVKKLADAADRAYHAAEAHDLKSISEVSDRLDGICAACHRHYGLE</sequence>
<dbReference type="RefSeq" id="WP_079541222.1">
    <property type="nucleotide sequence ID" value="NZ_LT670844.1"/>
</dbReference>
<gene>
    <name evidence="2" type="ORF">SAMN05444159_4324</name>
</gene>
<feature type="signal peptide" evidence="1">
    <location>
        <begin position="1"/>
        <end position="24"/>
    </location>
</feature>
<evidence type="ECO:0000313" key="3">
    <source>
        <dbReference type="Proteomes" id="UP000189935"/>
    </source>
</evidence>
<evidence type="ECO:0008006" key="4">
    <source>
        <dbReference type="Google" id="ProtNLM"/>
    </source>
</evidence>
<dbReference type="EMBL" id="LT670844">
    <property type="protein sequence ID" value="SHK83955.1"/>
    <property type="molecule type" value="Genomic_DNA"/>
</dbReference>